<dbReference type="NCBIfam" id="NF038324">
    <property type="entry name" value="DrmB_fam"/>
    <property type="match status" value="1"/>
</dbReference>
<comment type="caution">
    <text evidence="2">The sequence shown here is derived from an EMBL/GenBank/DDBJ whole genome shotgun (WGS) entry which is preliminary data.</text>
</comment>
<evidence type="ECO:0000313" key="3">
    <source>
        <dbReference type="Proteomes" id="UP001185873"/>
    </source>
</evidence>
<feature type="domain" description="MrfA-like Zn-binding" evidence="1">
    <location>
        <begin position="447"/>
        <end position="544"/>
    </location>
</feature>
<dbReference type="EMBL" id="JAWLKJ010000002">
    <property type="protein sequence ID" value="MDV6299484.1"/>
    <property type="molecule type" value="Genomic_DNA"/>
</dbReference>
<dbReference type="InterPro" id="IPR018973">
    <property type="entry name" value="MZB"/>
</dbReference>
<gene>
    <name evidence="2" type="ORF">R3P82_10205</name>
</gene>
<reference evidence="2" key="1">
    <citation type="submission" date="2023-10" db="EMBL/GenBank/DDBJ databases">
        <title>Development of a sustainable strategy for remediation of hydrocarbon-contaminated territories based on the waste exchange concept.</title>
        <authorList>
            <person name="Krivoruchko A."/>
        </authorList>
    </citation>
    <scope>NUCLEOTIDE SEQUENCE</scope>
    <source>
        <strain evidence="2">IEGM 1175</strain>
    </source>
</reference>
<sequence length="579" mass="62921">MAIRKRLKTRPQIKATVRRSQLITTYGVGSLIPVESESFMVAGLENWNVFPEMEIDEPRLCAILGVSKLYMPPGGEVAGMLPMVRFPEWVSCPKCNRLDRFWKLADKPKETYENRCRHCLTVRLVPSRFVACCAAGHIQDFPYLYWVHQGAASAESDHTLRITTNPADGSLGGITIKCSCGANRTLRGALGSGSLSIRCSGRSPWLDNESEECGLGVVALQRGASNVWFADVRSALTVDRSLTAVEQVLERVLPELEDIAVDDVAMYLQIMARKWGVEGSDLVSAYRRRAETGRDSASANRELREAEYEALGRLHPEIEGNETFVCYPESYTSTESAGRWLEVVSRIPRLREVRALTGFARVSAVPTGSITAAGKLSRKRVGWLPAMEVLGEGVFLKVREEALAAWEASEFARSRADAVNEAAQGAAAESAGIIPTISPRLLLLHSLAHCLLRELALDTGYPASSIRERVYAEQGQSGILLFTATADAAGSLGGLCSQGTTRNLARIFASAIESAQWCSADPVCLESVASGAGATNMAACHSCLLAPEVSCEHQNRYLDRGTLIGNEAFPEGGFLTGDW</sequence>
<dbReference type="Pfam" id="PF09369">
    <property type="entry name" value="MZB"/>
    <property type="match status" value="1"/>
</dbReference>
<proteinExistence type="predicted"/>
<organism evidence="2 3">
    <name type="scientific">Dietzia maris</name>
    <dbReference type="NCBI Taxonomy" id="37915"/>
    <lineage>
        <taxon>Bacteria</taxon>
        <taxon>Bacillati</taxon>
        <taxon>Actinomycetota</taxon>
        <taxon>Actinomycetes</taxon>
        <taxon>Mycobacteriales</taxon>
        <taxon>Dietziaceae</taxon>
        <taxon>Dietzia</taxon>
    </lineage>
</organism>
<dbReference type="AlphaFoldDB" id="A0AAE4QZE2"/>
<name>A0AAE4QZE2_9ACTN</name>
<accession>A0AAE4QZE2</accession>
<evidence type="ECO:0000259" key="1">
    <source>
        <dbReference type="Pfam" id="PF09369"/>
    </source>
</evidence>
<evidence type="ECO:0000313" key="2">
    <source>
        <dbReference type="EMBL" id="MDV6299484.1"/>
    </source>
</evidence>
<dbReference type="Proteomes" id="UP001185873">
    <property type="component" value="Unassembled WGS sequence"/>
</dbReference>
<dbReference type="RefSeq" id="WP_317470065.1">
    <property type="nucleotide sequence ID" value="NZ_JAWLKJ010000002.1"/>
</dbReference>
<protein>
    <submittedName>
        <fullName evidence="2">DUF1998 domain-containing protein</fullName>
    </submittedName>
</protein>
<dbReference type="InterPro" id="IPR047721">
    <property type="entry name" value="DrmB"/>
</dbReference>